<proteinExistence type="predicted"/>
<feature type="region of interest" description="Disordered" evidence="1">
    <location>
        <begin position="23"/>
        <end position="87"/>
    </location>
</feature>
<feature type="compositionally biased region" description="Acidic residues" evidence="1">
    <location>
        <begin position="23"/>
        <end position="32"/>
    </location>
</feature>
<feature type="compositionally biased region" description="Polar residues" evidence="1">
    <location>
        <begin position="68"/>
        <end position="82"/>
    </location>
</feature>
<dbReference type="EMBL" id="PKSM01000408">
    <property type="protein sequence ID" value="POV95609.1"/>
    <property type="molecule type" value="Genomic_DNA"/>
</dbReference>
<reference evidence="2 3" key="1">
    <citation type="submission" date="2017-12" db="EMBL/GenBank/DDBJ databases">
        <title>Gene loss provides genomic basis for host adaptation in cereal stripe rust fungi.</title>
        <authorList>
            <person name="Xia C."/>
        </authorList>
    </citation>
    <scope>NUCLEOTIDE SEQUENCE [LARGE SCALE GENOMIC DNA]</scope>
    <source>
        <strain evidence="2 3">93TX-2</strain>
    </source>
</reference>
<dbReference type="AlphaFoldDB" id="A0A2S4UED0"/>
<reference evidence="3" key="2">
    <citation type="journal article" date="2018" name="BMC Genomics">
        <title>Genomic insights into host adaptation between the wheat stripe rust pathogen (Puccinia striiformis f. sp. tritici) and the barley stripe rust pathogen (Puccinia striiformis f. sp. hordei).</title>
        <authorList>
            <person name="Xia C."/>
            <person name="Wang M."/>
            <person name="Yin C."/>
            <person name="Cornejo O.E."/>
            <person name="Hulbert S.H."/>
            <person name="Chen X."/>
        </authorList>
    </citation>
    <scope>NUCLEOTIDE SEQUENCE [LARGE SCALE GENOMIC DNA]</scope>
    <source>
        <strain evidence="3">93TX-2</strain>
    </source>
</reference>
<protein>
    <submittedName>
        <fullName evidence="2">Uncharacterized protein</fullName>
    </submittedName>
</protein>
<accession>A0A2S4UED0</accession>
<comment type="caution">
    <text evidence="2">The sequence shown here is derived from an EMBL/GenBank/DDBJ whole genome shotgun (WGS) entry which is preliminary data.</text>
</comment>
<evidence type="ECO:0000313" key="2">
    <source>
        <dbReference type="EMBL" id="POV95609.1"/>
    </source>
</evidence>
<keyword evidence="3" id="KW-1185">Reference proteome</keyword>
<evidence type="ECO:0000256" key="1">
    <source>
        <dbReference type="SAM" id="MobiDB-lite"/>
    </source>
</evidence>
<evidence type="ECO:0000313" key="3">
    <source>
        <dbReference type="Proteomes" id="UP000238274"/>
    </source>
</evidence>
<name>A0A2S4UED0_9BASI</name>
<gene>
    <name evidence="2" type="ORF">PSHT_15581</name>
</gene>
<dbReference type="VEuPathDB" id="FungiDB:PSHT_15581"/>
<reference evidence="3" key="3">
    <citation type="journal article" date="2018" name="Mol. Plant Microbe Interact.">
        <title>Genome sequence resources for the wheat stripe rust pathogen (Puccinia striiformis f. sp. tritici) and the barley stripe rust pathogen (Puccinia striiformis f. sp. hordei).</title>
        <authorList>
            <person name="Xia C."/>
            <person name="Wang M."/>
            <person name="Yin C."/>
            <person name="Cornejo O.E."/>
            <person name="Hulbert S.H."/>
            <person name="Chen X."/>
        </authorList>
    </citation>
    <scope>NUCLEOTIDE SEQUENCE [LARGE SCALE GENOMIC DNA]</scope>
    <source>
        <strain evidence="3">93TX-2</strain>
    </source>
</reference>
<organism evidence="2 3">
    <name type="scientific">Puccinia striiformis</name>
    <dbReference type="NCBI Taxonomy" id="27350"/>
    <lineage>
        <taxon>Eukaryota</taxon>
        <taxon>Fungi</taxon>
        <taxon>Dikarya</taxon>
        <taxon>Basidiomycota</taxon>
        <taxon>Pucciniomycotina</taxon>
        <taxon>Pucciniomycetes</taxon>
        <taxon>Pucciniales</taxon>
        <taxon>Pucciniaceae</taxon>
        <taxon>Puccinia</taxon>
    </lineage>
</organism>
<dbReference type="Proteomes" id="UP000238274">
    <property type="component" value="Unassembled WGS sequence"/>
</dbReference>
<sequence length="132" mass="14917">MLGLEEDTRVATRVLTLLSDPEDLIDLPDSDYESVKEDLTSPEDFDNSSIKQYLPEVAKRKPKDNRMSDNIQQEGSQANNNLPMPPAKDHYCMAATTHPLPPPSPQHMSCAEYCFREFSKAVRKAHDSQNPK</sequence>